<dbReference type="SUPFAM" id="SSF46785">
    <property type="entry name" value="Winged helix' DNA-binding domain"/>
    <property type="match status" value="1"/>
</dbReference>
<dbReference type="GO" id="GO:0006511">
    <property type="term" value="P:ubiquitin-dependent protein catabolic process"/>
    <property type="evidence" value="ECO:0007669"/>
    <property type="project" value="TreeGrafter"/>
</dbReference>
<evidence type="ECO:0000313" key="4">
    <source>
        <dbReference type="EMBL" id="WFD39139.1"/>
    </source>
</evidence>
<dbReference type="PROSITE" id="PS50250">
    <property type="entry name" value="PCI"/>
    <property type="match status" value="1"/>
</dbReference>
<keyword evidence="5" id="KW-1185">Reference proteome</keyword>
<dbReference type="GO" id="GO:0005198">
    <property type="term" value="F:structural molecule activity"/>
    <property type="evidence" value="ECO:0007669"/>
    <property type="project" value="TreeGrafter"/>
</dbReference>
<name>A0AAF0F330_9BASI</name>
<dbReference type="PANTHER" id="PTHR10539:SF0">
    <property type="entry name" value="26S PROTEASOME NON-ATPASE REGULATORY SUBUNIT 13"/>
    <property type="match status" value="1"/>
</dbReference>
<dbReference type="GO" id="GO:0005829">
    <property type="term" value="C:cytosol"/>
    <property type="evidence" value="ECO:0007669"/>
    <property type="project" value="TreeGrafter"/>
</dbReference>
<evidence type="ECO:0000259" key="3">
    <source>
        <dbReference type="PROSITE" id="PS50250"/>
    </source>
</evidence>
<evidence type="ECO:0000256" key="1">
    <source>
        <dbReference type="ARBA" id="ARBA00006207"/>
    </source>
</evidence>
<dbReference type="Gene3D" id="1.25.40.570">
    <property type="match status" value="1"/>
</dbReference>
<reference evidence="4" key="1">
    <citation type="submission" date="2023-03" db="EMBL/GenBank/DDBJ databases">
        <title>Mating type loci evolution in Malassezia.</title>
        <authorList>
            <person name="Coelho M.A."/>
        </authorList>
    </citation>
    <scope>NUCLEOTIDE SEQUENCE</scope>
    <source>
        <strain evidence="4">CBS 9431</strain>
    </source>
</reference>
<feature type="domain" description="PCI" evidence="3">
    <location>
        <begin position="175"/>
        <end position="343"/>
    </location>
</feature>
<dbReference type="InterPro" id="IPR036390">
    <property type="entry name" value="WH_DNA-bd_sf"/>
</dbReference>
<dbReference type="GeneID" id="85225760"/>
<sequence length="383" mass="43486">MAETYLDGVLSSTATPAELRPFYEQFRDLHSKRLWYQLTLLIDEFLRHPASQKGTQQIDLYENFVRTFAKNINHLKLASFGVIVSRQFSDAAKAHEFLSALADESEKNDVRDAYVLLAMEAAHFQLLLGDVAATKTAMDKCAKMLEEFSSVEPVVHASFYRVSGNYYKSKAEYADYYRNFLLFLACINVETEMSAAEQVECAHDLGISALLGDTIYHFGELLLHPILASLKGTENEWISELLFAFNAGDIGRFESLLPRLAQEPILETNVAFLRQKICLMALIENVFRRSTDDRTLSFETIAKETHIPVDEVEHLVMKALCLQLIRGNIDEAEQLVRISWVQPRVLDNGQTNALLQRLSGWCDRVQQVSEFVQTQSPELFANA</sequence>
<comment type="similarity">
    <text evidence="1">Belongs to the proteasome subunit S11 family.</text>
</comment>
<dbReference type="RefSeq" id="XP_060122036.1">
    <property type="nucleotide sequence ID" value="XM_060266053.1"/>
</dbReference>
<evidence type="ECO:0000256" key="2">
    <source>
        <dbReference type="ARBA" id="ARBA00022942"/>
    </source>
</evidence>
<dbReference type="Pfam" id="PF22037">
    <property type="entry name" value="PSD13_N"/>
    <property type="match status" value="1"/>
</dbReference>
<keyword evidence="2 4" id="KW-0647">Proteasome</keyword>
<dbReference type="AlphaFoldDB" id="A0AAF0F330"/>
<dbReference type="InterPro" id="IPR054179">
    <property type="entry name" value="PSD13_N"/>
</dbReference>
<gene>
    <name evidence="4" type="primary">RPN9</name>
    <name evidence="4" type="ORF">MJAP1_002111</name>
</gene>
<dbReference type="InterPro" id="IPR035298">
    <property type="entry name" value="PSMD13"/>
</dbReference>
<organism evidence="4 5">
    <name type="scientific">Malassezia japonica</name>
    <dbReference type="NCBI Taxonomy" id="223818"/>
    <lineage>
        <taxon>Eukaryota</taxon>
        <taxon>Fungi</taxon>
        <taxon>Dikarya</taxon>
        <taxon>Basidiomycota</taxon>
        <taxon>Ustilaginomycotina</taxon>
        <taxon>Malasseziomycetes</taxon>
        <taxon>Malasseziales</taxon>
        <taxon>Malasseziaceae</taxon>
        <taxon>Malassezia</taxon>
    </lineage>
</organism>
<dbReference type="SMART" id="SM00088">
    <property type="entry name" value="PINT"/>
    <property type="match status" value="1"/>
</dbReference>
<evidence type="ECO:0000313" key="5">
    <source>
        <dbReference type="Proteomes" id="UP001217754"/>
    </source>
</evidence>
<dbReference type="Pfam" id="PF01399">
    <property type="entry name" value="PCI"/>
    <property type="match status" value="1"/>
</dbReference>
<dbReference type="GO" id="GO:0005634">
    <property type="term" value="C:nucleus"/>
    <property type="evidence" value="ECO:0007669"/>
    <property type="project" value="TreeGrafter"/>
</dbReference>
<proteinExistence type="inferred from homology"/>
<dbReference type="InterPro" id="IPR000717">
    <property type="entry name" value="PCI_dom"/>
</dbReference>
<dbReference type="EMBL" id="CP119960">
    <property type="protein sequence ID" value="WFD39139.1"/>
    <property type="molecule type" value="Genomic_DNA"/>
</dbReference>
<accession>A0AAF0F330</accession>
<dbReference type="GO" id="GO:0008541">
    <property type="term" value="C:proteasome regulatory particle, lid subcomplex"/>
    <property type="evidence" value="ECO:0007669"/>
    <property type="project" value="TreeGrafter"/>
</dbReference>
<protein>
    <submittedName>
        <fullName evidence="4">26S proteasome regulatory subunit</fullName>
    </submittedName>
</protein>
<dbReference type="PANTHER" id="PTHR10539">
    <property type="entry name" value="26S PROTEASOME NON-ATPASE REGULATORY SUBUNIT 13"/>
    <property type="match status" value="1"/>
</dbReference>
<dbReference type="Proteomes" id="UP001217754">
    <property type="component" value="Chromosome 3"/>
</dbReference>